<evidence type="ECO:0000256" key="3">
    <source>
        <dbReference type="ARBA" id="ARBA00022603"/>
    </source>
</evidence>
<evidence type="ECO:0000256" key="2">
    <source>
        <dbReference type="ARBA" id="ARBA00012534"/>
    </source>
</evidence>
<dbReference type="RefSeq" id="WP_078788418.1">
    <property type="nucleotide sequence ID" value="NZ_FUWR01000001.1"/>
</dbReference>
<dbReference type="Gene3D" id="3.40.50.150">
    <property type="entry name" value="Vaccinia Virus protein VP39"/>
    <property type="match status" value="1"/>
</dbReference>
<dbReference type="AlphaFoldDB" id="A0A1T4JVQ7"/>
<dbReference type="OrthoDB" id="9786165at2"/>
<dbReference type="PROSITE" id="PS50123">
    <property type="entry name" value="CHER"/>
    <property type="match status" value="1"/>
</dbReference>
<dbReference type="Proteomes" id="UP000190102">
    <property type="component" value="Unassembled WGS sequence"/>
</dbReference>
<keyword evidence="8" id="KW-1185">Reference proteome</keyword>
<dbReference type="EC" id="2.1.1.80" evidence="2"/>
<dbReference type="InterPro" id="IPR022641">
    <property type="entry name" value="CheR_N"/>
</dbReference>
<dbReference type="InterPro" id="IPR022642">
    <property type="entry name" value="CheR_C"/>
</dbReference>
<feature type="domain" description="CheR-type methyltransferase" evidence="6">
    <location>
        <begin position="6"/>
        <end position="280"/>
    </location>
</feature>
<dbReference type="PRINTS" id="PR00996">
    <property type="entry name" value="CHERMTFRASE"/>
</dbReference>
<dbReference type="SUPFAM" id="SSF47757">
    <property type="entry name" value="Chemotaxis receptor methyltransferase CheR, N-terminal domain"/>
    <property type="match status" value="1"/>
</dbReference>
<dbReference type="InterPro" id="IPR050903">
    <property type="entry name" value="Bact_Chemotaxis_MeTrfase"/>
</dbReference>
<keyword evidence="5" id="KW-0949">S-adenosyl-L-methionine</keyword>
<keyword evidence="3 7" id="KW-0489">Methyltransferase</keyword>
<evidence type="ECO:0000313" key="8">
    <source>
        <dbReference type="Proteomes" id="UP000190102"/>
    </source>
</evidence>
<reference evidence="8" key="1">
    <citation type="submission" date="2017-02" db="EMBL/GenBank/DDBJ databases">
        <authorList>
            <person name="Varghese N."/>
            <person name="Submissions S."/>
        </authorList>
    </citation>
    <scope>NUCLEOTIDE SEQUENCE [LARGE SCALE GENOMIC DNA]</scope>
    <source>
        <strain evidence="8">ATCC BAA-34</strain>
    </source>
</reference>
<dbReference type="EMBL" id="FUWR01000001">
    <property type="protein sequence ID" value="SJZ34135.1"/>
    <property type="molecule type" value="Genomic_DNA"/>
</dbReference>
<dbReference type="GO" id="GO:0008983">
    <property type="term" value="F:protein-glutamate O-methyltransferase activity"/>
    <property type="evidence" value="ECO:0007669"/>
    <property type="project" value="UniProtKB-EC"/>
</dbReference>
<organism evidence="7 8">
    <name type="scientific">Trichlorobacter thiogenes</name>
    <dbReference type="NCBI Taxonomy" id="115783"/>
    <lineage>
        <taxon>Bacteria</taxon>
        <taxon>Pseudomonadati</taxon>
        <taxon>Thermodesulfobacteriota</taxon>
        <taxon>Desulfuromonadia</taxon>
        <taxon>Geobacterales</taxon>
        <taxon>Geobacteraceae</taxon>
        <taxon>Trichlorobacter</taxon>
    </lineage>
</organism>
<dbReference type="STRING" id="115783.SAMN02745119_00098"/>
<gene>
    <name evidence="7" type="ORF">SAMN02745119_00098</name>
</gene>
<dbReference type="GO" id="GO:0032259">
    <property type="term" value="P:methylation"/>
    <property type="evidence" value="ECO:0007669"/>
    <property type="project" value="UniProtKB-KW"/>
</dbReference>
<evidence type="ECO:0000256" key="1">
    <source>
        <dbReference type="ARBA" id="ARBA00001541"/>
    </source>
</evidence>
<dbReference type="PANTHER" id="PTHR24422:SF19">
    <property type="entry name" value="CHEMOTAXIS PROTEIN METHYLTRANSFERASE"/>
    <property type="match status" value="1"/>
</dbReference>
<evidence type="ECO:0000313" key="7">
    <source>
        <dbReference type="EMBL" id="SJZ34135.1"/>
    </source>
</evidence>
<accession>A0A1T4JVQ7</accession>
<dbReference type="SUPFAM" id="SSF53335">
    <property type="entry name" value="S-adenosyl-L-methionine-dependent methyltransferases"/>
    <property type="match status" value="1"/>
</dbReference>
<dbReference type="InterPro" id="IPR036804">
    <property type="entry name" value="CheR_N_sf"/>
</dbReference>
<protein>
    <recommendedName>
        <fullName evidence="2">protein-glutamate O-methyltransferase</fullName>
        <ecNumber evidence="2">2.1.1.80</ecNumber>
    </recommendedName>
</protein>
<dbReference type="Pfam" id="PF01739">
    <property type="entry name" value="CheR"/>
    <property type="match status" value="1"/>
</dbReference>
<dbReference type="InterPro" id="IPR000780">
    <property type="entry name" value="CheR_MeTrfase"/>
</dbReference>
<keyword evidence="4 7" id="KW-0808">Transferase</keyword>
<evidence type="ECO:0000259" key="6">
    <source>
        <dbReference type="PROSITE" id="PS50123"/>
    </source>
</evidence>
<evidence type="ECO:0000256" key="4">
    <source>
        <dbReference type="ARBA" id="ARBA00022679"/>
    </source>
</evidence>
<dbReference type="Gene3D" id="1.10.155.10">
    <property type="entry name" value="Chemotaxis receptor methyltransferase CheR, N-terminal domain"/>
    <property type="match status" value="1"/>
</dbReference>
<dbReference type="PANTHER" id="PTHR24422">
    <property type="entry name" value="CHEMOTAXIS PROTEIN METHYLTRANSFERASE"/>
    <property type="match status" value="1"/>
</dbReference>
<dbReference type="InterPro" id="IPR029063">
    <property type="entry name" value="SAM-dependent_MTases_sf"/>
</dbReference>
<sequence length="280" mass="31680">MELFGEQVAQPELSCDQLEAILVLLAQQTGLPLFDAYKESCVKRRVVARIRRSGCLDVEQYLRYLQQDAGERERLVTSLSIHVSQFFRNPTLFETLQTVVLPALVQRTAGRPLRIWSVGCSAGEEPYSLAILLVESFGEQVAGEQFEILATDIDRRTLAQAEQALYDADPTLRGVSAARRERFFTEQDGSFKLCPAVQQLVRFRQMDLQLVADYPQADLVLCRNTLIYFNRPAQEKILQALADILPQDGILVLGKSESMPAPLRARFATLDPTERIYSRR</sequence>
<comment type="catalytic activity">
    <reaction evidence="1">
        <text>L-glutamyl-[protein] + S-adenosyl-L-methionine = [protein]-L-glutamate 5-O-methyl ester + S-adenosyl-L-homocysteine</text>
        <dbReference type="Rhea" id="RHEA:24452"/>
        <dbReference type="Rhea" id="RHEA-COMP:10208"/>
        <dbReference type="Rhea" id="RHEA-COMP:10311"/>
        <dbReference type="ChEBI" id="CHEBI:29973"/>
        <dbReference type="ChEBI" id="CHEBI:57856"/>
        <dbReference type="ChEBI" id="CHEBI:59789"/>
        <dbReference type="ChEBI" id="CHEBI:82795"/>
        <dbReference type="EC" id="2.1.1.80"/>
    </reaction>
</comment>
<evidence type="ECO:0000256" key="5">
    <source>
        <dbReference type="ARBA" id="ARBA00022691"/>
    </source>
</evidence>
<proteinExistence type="predicted"/>
<dbReference type="Pfam" id="PF03705">
    <property type="entry name" value="CheR_N"/>
    <property type="match status" value="1"/>
</dbReference>
<name>A0A1T4JVQ7_9BACT</name>
<dbReference type="SMART" id="SM00138">
    <property type="entry name" value="MeTrc"/>
    <property type="match status" value="1"/>
</dbReference>